<dbReference type="RefSeq" id="XP_014146705.1">
    <property type="nucleotide sequence ID" value="XM_014291230.1"/>
</dbReference>
<dbReference type="InterPro" id="IPR027992">
    <property type="entry name" value="tRNA_bind_dom"/>
</dbReference>
<dbReference type="OrthoDB" id="10067491at2759"/>
<dbReference type="GO" id="GO:1904812">
    <property type="term" value="P:rRNA acetylation involved in maturation of SSU-rRNA"/>
    <property type="evidence" value="ECO:0007669"/>
    <property type="project" value="TreeGrafter"/>
</dbReference>
<evidence type="ECO:0000256" key="1">
    <source>
        <dbReference type="SAM" id="MobiDB-lite"/>
    </source>
</evidence>
<name>A0A0L0F9L7_9EUKA</name>
<dbReference type="STRING" id="667725.A0A0L0F9L7"/>
<feature type="domain" description="Possible tRNA binding" evidence="2">
    <location>
        <begin position="2"/>
        <end position="158"/>
    </location>
</feature>
<dbReference type="GeneID" id="25915143"/>
<keyword evidence="4" id="KW-1185">Reference proteome</keyword>
<feature type="region of interest" description="Disordered" evidence="1">
    <location>
        <begin position="163"/>
        <end position="206"/>
    </location>
</feature>
<gene>
    <name evidence="3" type="ORF">SARC_14639</name>
</gene>
<protein>
    <recommendedName>
        <fullName evidence="2">Possible tRNA binding domain-containing protein</fullName>
    </recommendedName>
</protein>
<evidence type="ECO:0000313" key="4">
    <source>
        <dbReference type="Proteomes" id="UP000054560"/>
    </source>
</evidence>
<reference evidence="3 4" key="1">
    <citation type="submission" date="2011-02" db="EMBL/GenBank/DDBJ databases">
        <title>The Genome Sequence of Sphaeroforma arctica JP610.</title>
        <authorList>
            <consortium name="The Broad Institute Genome Sequencing Platform"/>
            <person name="Russ C."/>
            <person name="Cuomo C."/>
            <person name="Young S.K."/>
            <person name="Zeng Q."/>
            <person name="Gargeya S."/>
            <person name="Alvarado L."/>
            <person name="Berlin A."/>
            <person name="Chapman S.B."/>
            <person name="Chen Z."/>
            <person name="Freedman E."/>
            <person name="Gellesch M."/>
            <person name="Goldberg J."/>
            <person name="Griggs A."/>
            <person name="Gujja S."/>
            <person name="Heilman E."/>
            <person name="Heiman D."/>
            <person name="Howarth C."/>
            <person name="Mehta T."/>
            <person name="Neiman D."/>
            <person name="Pearson M."/>
            <person name="Roberts A."/>
            <person name="Saif S."/>
            <person name="Shea T."/>
            <person name="Shenoy N."/>
            <person name="Sisk P."/>
            <person name="Stolte C."/>
            <person name="Sykes S."/>
            <person name="White J."/>
            <person name="Yandava C."/>
            <person name="Burger G."/>
            <person name="Gray M.W."/>
            <person name="Holland P.W.H."/>
            <person name="King N."/>
            <person name="Lang F.B.F."/>
            <person name="Roger A.J."/>
            <person name="Ruiz-Trillo I."/>
            <person name="Haas B."/>
            <person name="Nusbaum C."/>
            <person name="Birren B."/>
        </authorList>
    </citation>
    <scope>NUCLEOTIDE SEQUENCE [LARGE SCALE GENOMIC DNA]</scope>
    <source>
        <strain evidence="3 4">JP610</strain>
    </source>
</reference>
<dbReference type="AlphaFoldDB" id="A0A0L0F9L7"/>
<dbReference type="GO" id="GO:0000049">
    <property type="term" value="F:tRNA binding"/>
    <property type="evidence" value="ECO:0007669"/>
    <property type="project" value="TreeGrafter"/>
</dbReference>
<dbReference type="GO" id="GO:1990883">
    <property type="term" value="F:18S rRNA cytidine N-acetyltransferase activity"/>
    <property type="evidence" value="ECO:0007669"/>
    <property type="project" value="TreeGrafter"/>
</dbReference>
<dbReference type="PANTHER" id="PTHR10925">
    <property type="entry name" value="N-ACETYLTRANSFERASE 10"/>
    <property type="match status" value="1"/>
</dbReference>
<accession>A0A0L0F9L7</accession>
<feature type="compositionally biased region" description="Basic residues" evidence="1">
    <location>
        <begin position="196"/>
        <end position="206"/>
    </location>
</feature>
<evidence type="ECO:0000259" key="2">
    <source>
        <dbReference type="Pfam" id="PF13725"/>
    </source>
</evidence>
<dbReference type="eggNOG" id="KOG2036">
    <property type="taxonomic scope" value="Eukaryota"/>
</dbReference>
<dbReference type="GO" id="GO:0005730">
    <property type="term" value="C:nucleolus"/>
    <property type="evidence" value="ECO:0007669"/>
    <property type="project" value="TreeGrafter"/>
</dbReference>
<feature type="compositionally biased region" description="Basic and acidic residues" evidence="1">
    <location>
        <begin position="175"/>
        <end position="195"/>
    </location>
</feature>
<dbReference type="EMBL" id="KQ246484">
    <property type="protein sequence ID" value="KNC72803.1"/>
    <property type="molecule type" value="Genomic_DNA"/>
</dbReference>
<dbReference type="PANTHER" id="PTHR10925:SF5">
    <property type="entry name" value="RNA CYTIDINE ACETYLTRANSFERASE"/>
    <property type="match status" value="1"/>
</dbReference>
<organism evidence="3 4">
    <name type="scientific">Sphaeroforma arctica JP610</name>
    <dbReference type="NCBI Taxonomy" id="667725"/>
    <lineage>
        <taxon>Eukaryota</taxon>
        <taxon>Ichthyosporea</taxon>
        <taxon>Ichthyophonida</taxon>
        <taxon>Sphaeroforma</taxon>
    </lineage>
</organism>
<dbReference type="InterPro" id="IPR032672">
    <property type="entry name" value="TmcA/NAT10/Kre33"/>
</dbReference>
<dbReference type="GO" id="GO:0030686">
    <property type="term" value="C:90S preribosome"/>
    <property type="evidence" value="ECO:0007669"/>
    <property type="project" value="TreeGrafter"/>
</dbReference>
<sequence length="206" mass="22981">MHDMMRLESYAKNMVDYHVCMDLLPTIARAFLLDRIPVNLSIIQTALLVAVGLQHRSIDELSIELGLPATQLLALFNRAMRKIVEFFRTVEEQHTGSLLPSQNSAPIMTARATTVDQELDEAAKEVNEDLKRKQDELISSLSLEEYTVDANVMAFDDALKSGKAPSTISVKSGKRPADDKPSKKASDKKSKTSDKHKGKKNKKQKT</sequence>
<dbReference type="Pfam" id="PF13725">
    <property type="entry name" value="tRNA_bind_2"/>
    <property type="match status" value="1"/>
</dbReference>
<proteinExistence type="predicted"/>
<dbReference type="Proteomes" id="UP000054560">
    <property type="component" value="Unassembled WGS sequence"/>
</dbReference>
<evidence type="ECO:0000313" key="3">
    <source>
        <dbReference type="EMBL" id="KNC72803.1"/>
    </source>
</evidence>